<dbReference type="Pfam" id="PF24716">
    <property type="entry name" value="WapI"/>
    <property type="match status" value="1"/>
</dbReference>
<keyword evidence="2" id="KW-1185">Reference proteome</keyword>
<accession>A0ABQ6IT46</accession>
<dbReference type="RefSeq" id="WP_284304169.1">
    <property type="nucleotide sequence ID" value="NZ_BSUO01000001.1"/>
</dbReference>
<dbReference type="InterPro" id="IPR056510">
    <property type="entry name" value="WapI"/>
</dbReference>
<organism evidence="1 2">
    <name type="scientific">Mobilicoccus caccae</name>
    <dbReference type="NCBI Taxonomy" id="1859295"/>
    <lineage>
        <taxon>Bacteria</taxon>
        <taxon>Bacillati</taxon>
        <taxon>Actinomycetota</taxon>
        <taxon>Actinomycetes</taxon>
        <taxon>Micrococcales</taxon>
        <taxon>Dermatophilaceae</taxon>
        <taxon>Mobilicoccus</taxon>
    </lineage>
</organism>
<protein>
    <submittedName>
        <fullName evidence="1">Uncharacterized protein</fullName>
    </submittedName>
</protein>
<reference evidence="2" key="1">
    <citation type="journal article" date="2019" name="Int. J. Syst. Evol. Microbiol.">
        <title>The Global Catalogue of Microorganisms (GCM) 10K type strain sequencing project: providing services to taxonomists for standard genome sequencing and annotation.</title>
        <authorList>
            <consortium name="The Broad Institute Genomics Platform"/>
            <consortium name="The Broad Institute Genome Sequencing Center for Infectious Disease"/>
            <person name="Wu L."/>
            <person name="Ma J."/>
        </authorList>
    </citation>
    <scope>NUCLEOTIDE SEQUENCE [LARGE SCALE GENOMIC DNA]</scope>
    <source>
        <strain evidence="2">NBRC 113072</strain>
    </source>
</reference>
<evidence type="ECO:0000313" key="2">
    <source>
        <dbReference type="Proteomes" id="UP001157126"/>
    </source>
</evidence>
<name>A0ABQ6IT46_9MICO</name>
<comment type="caution">
    <text evidence="1">The sequence shown here is derived from an EMBL/GenBank/DDBJ whole genome shotgun (WGS) entry which is preliminary data.</text>
</comment>
<sequence length="79" mass="8915">MFLEPVIAFSLAERDTTAVTLRVHLSLEALPPWATGTEKPEIFAYWVEMRCPVETLESALLEWNTELESFPVRGPGPQV</sequence>
<proteinExistence type="predicted"/>
<evidence type="ECO:0000313" key="1">
    <source>
        <dbReference type="EMBL" id="GMA40468.1"/>
    </source>
</evidence>
<dbReference type="EMBL" id="BSUO01000001">
    <property type="protein sequence ID" value="GMA40468.1"/>
    <property type="molecule type" value="Genomic_DNA"/>
</dbReference>
<dbReference type="Proteomes" id="UP001157126">
    <property type="component" value="Unassembled WGS sequence"/>
</dbReference>
<gene>
    <name evidence="1" type="ORF">GCM10025883_25130</name>
</gene>